<name>A0ABM7FTL0_9STAP</name>
<organism evidence="2 3">
    <name type="scientific">Staphylococcus caprae</name>
    <dbReference type="NCBI Taxonomy" id="29380"/>
    <lineage>
        <taxon>Bacteria</taxon>
        <taxon>Bacillati</taxon>
        <taxon>Bacillota</taxon>
        <taxon>Bacilli</taxon>
        <taxon>Bacillales</taxon>
        <taxon>Staphylococcaceae</taxon>
        <taxon>Staphylococcus</taxon>
    </lineage>
</organism>
<evidence type="ECO:0000313" key="2">
    <source>
        <dbReference type="EMBL" id="BBD91221.1"/>
    </source>
</evidence>
<sequence>MLPNILMLVITLLTVFLIMYSIIFNKSFSIVVIAPIVQSIILFIIRYFWLQMTFKSALVHSFDLFTIAMVIAYGFYRLGKRKNH</sequence>
<feature type="transmembrane region" description="Helical" evidence="1">
    <location>
        <begin position="56"/>
        <end position="76"/>
    </location>
</feature>
<evidence type="ECO:0000313" key="3">
    <source>
        <dbReference type="Proteomes" id="UP000274772"/>
    </source>
</evidence>
<keyword evidence="1" id="KW-0472">Membrane</keyword>
<feature type="transmembrane region" description="Helical" evidence="1">
    <location>
        <begin position="6"/>
        <end position="23"/>
    </location>
</feature>
<keyword evidence="1" id="KW-1133">Transmembrane helix</keyword>
<feature type="transmembrane region" description="Helical" evidence="1">
    <location>
        <begin position="30"/>
        <end position="50"/>
    </location>
</feature>
<keyword evidence="1" id="KW-0812">Transmembrane</keyword>
<dbReference type="Proteomes" id="UP000274772">
    <property type="component" value="Chromosome"/>
</dbReference>
<keyword evidence="3" id="KW-1185">Reference proteome</keyword>
<accession>A0ABM7FTL0</accession>
<protein>
    <submittedName>
        <fullName evidence="2">Uncharacterized protein</fullName>
    </submittedName>
</protein>
<gene>
    <name evidence="2" type="ORF">JMUB590_0111</name>
</gene>
<proteinExistence type="predicted"/>
<evidence type="ECO:0000256" key="1">
    <source>
        <dbReference type="SAM" id="Phobius"/>
    </source>
</evidence>
<reference evidence="2 3" key="1">
    <citation type="submission" date="2018-05" db="EMBL/GenBank/DDBJ databases">
        <title>Complete genome sequencing of three human clinical isolates of Staphylococcus caprae reveals virulence factors similar to those of S. epidermidis and S. capitis.</title>
        <authorList>
            <person name="Watanabe S."/>
            <person name="Cui L."/>
        </authorList>
    </citation>
    <scope>NUCLEOTIDE SEQUENCE [LARGE SCALE GENOMIC DNA]</scope>
    <source>
        <strain evidence="2 3">JMUB590</strain>
    </source>
</reference>
<dbReference type="EMBL" id="AP018586">
    <property type="protein sequence ID" value="BBD91221.1"/>
    <property type="molecule type" value="Genomic_DNA"/>
</dbReference>